<dbReference type="RefSeq" id="XP_013234540.1">
    <property type="nucleotide sequence ID" value="XM_013379086.1"/>
</dbReference>
<proteinExistence type="predicted"/>
<keyword evidence="2" id="KW-0732">Signal</keyword>
<organism evidence="3 4">
    <name type="scientific">Eimeria tenella</name>
    <name type="common">Coccidian parasite</name>
    <dbReference type="NCBI Taxonomy" id="5802"/>
    <lineage>
        <taxon>Eukaryota</taxon>
        <taxon>Sar</taxon>
        <taxon>Alveolata</taxon>
        <taxon>Apicomplexa</taxon>
        <taxon>Conoidasida</taxon>
        <taxon>Coccidia</taxon>
        <taxon>Eucoccidiorida</taxon>
        <taxon>Eimeriorina</taxon>
        <taxon>Eimeriidae</taxon>
        <taxon>Eimeria</taxon>
    </lineage>
</organism>
<evidence type="ECO:0000256" key="2">
    <source>
        <dbReference type="SAM" id="SignalP"/>
    </source>
</evidence>
<dbReference type="AlphaFoldDB" id="U6L0R5"/>
<accession>U6L0R5</accession>
<feature type="signal peptide" evidence="2">
    <location>
        <begin position="1"/>
        <end position="28"/>
    </location>
</feature>
<evidence type="ECO:0000256" key="1">
    <source>
        <dbReference type="SAM" id="MobiDB-lite"/>
    </source>
</evidence>
<feature type="region of interest" description="Disordered" evidence="1">
    <location>
        <begin position="91"/>
        <end position="212"/>
    </location>
</feature>
<feature type="compositionally biased region" description="Pro residues" evidence="1">
    <location>
        <begin position="171"/>
        <end position="188"/>
    </location>
</feature>
<name>U6L0R5_EIMTE</name>
<dbReference type="EMBL" id="HG676161">
    <property type="protein sequence ID" value="CDJ43791.1"/>
    <property type="molecule type" value="Genomic_DNA"/>
</dbReference>
<keyword evidence="4" id="KW-1185">Reference proteome</keyword>
<feature type="region of interest" description="Disordered" evidence="1">
    <location>
        <begin position="396"/>
        <end position="419"/>
    </location>
</feature>
<protein>
    <submittedName>
        <fullName evidence="3">Uncharacterized protein</fullName>
    </submittedName>
</protein>
<gene>
    <name evidence="3" type="ORF">ETH_00022840</name>
</gene>
<dbReference type="Proteomes" id="UP000030747">
    <property type="component" value="Unassembled WGS sequence"/>
</dbReference>
<feature type="non-terminal residue" evidence="3">
    <location>
        <position position="419"/>
    </location>
</feature>
<evidence type="ECO:0000313" key="4">
    <source>
        <dbReference type="Proteomes" id="UP000030747"/>
    </source>
</evidence>
<dbReference type="VEuPathDB" id="ToxoDB:ETH_00022840"/>
<dbReference type="OrthoDB" id="348580at2759"/>
<sequence>MGASKVGPRWVSLCLLQLLLLLLPFAAAAAPDSPGGAPYFSPRANPLALLRHPSSAADPLQGPSAASRALSWAPLLEALHVGQKGLHITHKGPQEAHETPQGTHKGPQGAQEESQEAHEGPQEAHEGPQGPRKEAQEAHEGPQGAHRGPQGPPEVRHIAQEGPQVMVQGPPEAPLGPPVSPEGPPGPGGPLRGEGSSPEGPPDPAFGGNGLGGDAAAAAAGLDDWGAAEWVQLLMEGQRLPLTGKLVGKVTPSPPVLLRPQAAAQLHAAAAAAAQNGGCSGAPEPPEAAAAAAAAAAAGGVQQPALLSGFVGPYGGEQQLLACRRPPREAPSRVQLVVHVEMLQPGAPVLYAFRWGKPATWTEYDYKLVVQEEGVYSLELREPLLFPEHRRPHLLHAEGPSVGGPTFLRKSLGAPGAPE</sequence>
<dbReference type="VEuPathDB" id="ToxoDB:ETH2_1365700"/>
<feature type="compositionally biased region" description="Basic and acidic residues" evidence="1">
    <location>
        <begin position="115"/>
        <end position="140"/>
    </location>
</feature>
<reference evidence="3" key="2">
    <citation type="submission" date="2013-10" db="EMBL/GenBank/DDBJ databases">
        <authorList>
            <person name="Aslett M."/>
        </authorList>
    </citation>
    <scope>NUCLEOTIDE SEQUENCE [LARGE SCALE GENOMIC DNA]</scope>
    <source>
        <strain evidence="3">Houghton</strain>
    </source>
</reference>
<evidence type="ECO:0000313" key="3">
    <source>
        <dbReference type="EMBL" id="CDJ43791.1"/>
    </source>
</evidence>
<feature type="chain" id="PRO_5004673466" evidence="2">
    <location>
        <begin position="29"/>
        <end position="419"/>
    </location>
</feature>
<reference evidence="3" key="1">
    <citation type="submission" date="2013-10" db="EMBL/GenBank/DDBJ databases">
        <title>Genomic analysis of the causative agents of coccidiosis in chickens.</title>
        <authorList>
            <person name="Reid A.J."/>
            <person name="Blake D."/>
            <person name="Billington K."/>
            <person name="Browne H."/>
            <person name="Dunn M."/>
            <person name="Hung S."/>
            <person name="Kawahara F."/>
            <person name="Miranda-Saavedra D."/>
            <person name="Mourier T."/>
            <person name="Nagra H."/>
            <person name="Otto T.D."/>
            <person name="Rawlings N."/>
            <person name="Sanchez A."/>
            <person name="Sanders M."/>
            <person name="Subramaniam C."/>
            <person name="Tay Y."/>
            <person name="Dear P."/>
            <person name="Doerig C."/>
            <person name="Gruber A."/>
            <person name="Parkinson J."/>
            <person name="Shirley M."/>
            <person name="Wan K.L."/>
            <person name="Berriman M."/>
            <person name="Tomley F."/>
            <person name="Pain A."/>
        </authorList>
    </citation>
    <scope>NUCLEOTIDE SEQUENCE [LARGE SCALE GENOMIC DNA]</scope>
    <source>
        <strain evidence="3">Houghton</strain>
    </source>
</reference>
<dbReference type="GeneID" id="25253680"/>